<evidence type="ECO:0000259" key="2">
    <source>
        <dbReference type="Pfam" id="PF13462"/>
    </source>
</evidence>
<proteinExistence type="predicted"/>
<dbReference type="Gene3D" id="3.40.30.10">
    <property type="entry name" value="Glutaredoxin"/>
    <property type="match status" value="1"/>
</dbReference>
<evidence type="ECO:0000256" key="1">
    <source>
        <dbReference type="SAM" id="SignalP"/>
    </source>
</evidence>
<dbReference type="InterPro" id="IPR012336">
    <property type="entry name" value="Thioredoxin-like_fold"/>
</dbReference>
<dbReference type="OrthoDB" id="8478320at2"/>
<evidence type="ECO:0000313" key="3">
    <source>
        <dbReference type="EMBL" id="MXP24530.1"/>
    </source>
</evidence>
<dbReference type="Proteomes" id="UP000460561">
    <property type="component" value="Unassembled WGS sequence"/>
</dbReference>
<gene>
    <name evidence="3" type="ORF">GRI39_00500</name>
</gene>
<accession>A0A845A2Y5</accession>
<name>A0A845A2Y5_9SPHN</name>
<organism evidence="3 4">
    <name type="scientific">Altericroceibacterium indicum</name>
    <dbReference type="NCBI Taxonomy" id="374177"/>
    <lineage>
        <taxon>Bacteria</taxon>
        <taxon>Pseudomonadati</taxon>
        <taxon>Pseudomonadota</taxon>
        <taxon>Alphaproteobacteria</taxon>
        <taxon>Sphingomonadales</taxon>
        <taxon>Erythrobacteraceae</taxon>
        <taxon>Altericroceibacterium</taxon>
    </lineage>
</organism>
<keyword evidence="1" id="KW-0732">Signal</keyword>
<dbReference type="EMBL" id="WTYQ01000001">
    <property type="protein sequence ID" value="MXP24530.1"/>
    <property type="molecule type" value="Genomic_DNA"/>
</dbReference>
<reference evidence="3 4" key="1">
    <citation type="submission" date="2019-12" db="EMBL/GenBank/DDBJ databases">
        <title>Genomic-based taxomic classification of the family Erythrobacteraceae.</title>
        <authorList>
            <person name="Xu L."/>
        </authorList>
    </citation>
    <scope>NUCLEOTIDE SEQUENCE [LARGE SCALE GENOMIC DNA]</scope>
    <source>
        <strain evidence="3 4">DSM 18604</strain>
    </source>
</reference>
<protein>
    <submittedName>
        <fullName evidence="3">Thioredoxin domain-containing protein</fullName>
    </submittedName>
</protein>
<feature type="domain" description="Thioredoxin-like fold" evidence="2">
    <location>
        <begin position="41"/>
        <end position="226"/>
    </location>
</feature>
<dbReference type="AlphaFoldDB" id="A0A845A2Y5"/>
<dbReference type="InterPro" id="IPR036249">
    <property type="entry name" value="Thioredoxin-like_sf"/>
</dbReference>
<comment type="caution">
    <text evidence="3">The sequence shown here is derived from an EMBL/GenBank/DDBJ whole genome shotgun (WGS) entry which is preliminary data.</text>
</comment>
<keyword evidence="4" id="KW-1185">Reference proteome</keyword>
<dbReference type="SUPFAM" id="SSF52833">
    <property type="entry name" value="Thioredoxin-like"/>
    <property type="match status" value="1"/>
</dbReference>
<feature type="signal peptide" evidence="1">
    <location>
        <begin position="1"/>
        <end position="27"/>
    </location>
</feature>
<feature type="chain" id="PRO_5032948618" evidence="1">
    <location>
        <begin position="28"/>
        <end position="234"/>
    </location>
</feature>
<dbReference type="Gene3D" id="1.10.40.110">
    <property type="match status" value="1"/>
</dbReference>
<dbReference type="RefSeq" id="WP_160737761.1">
    <property type="nucleotide sequence ID" value="NZ_WTYQ01000001.1"/>
</dbReference>
<sequence>MKRRLLAAALATAFPLAVVTVMAPAYAAGKDWNQTFAQTEDGGHWVGNPEAPVQLREFVSYTCIHCAHFAQESDGPMRLEYIRDGKVRVEVRHLIRDPIDMTIALLTNCGDPNKFFGNHRAYFSRYDDYMDKVKAASADQIKGWNEAPLSQKFRLIASDLDLYSTMENRGVAKPALDKCLSDEAKMRTLAKQSTTGANKYGIKGTPSFVLNGELIDDAHSWDTLKPELDLKLGI</sequence>
<evidence type="ECO:0000313" key="4">
    <source>
        <dbReference type="Proteomes" id="UP000460561"/>
    </source>
</evidence>
<dbReference type="Pfam" id="PF13462">
    <property type="entry name" value="Thioredoxin_4"/>
    <property type="match status" value="1"/>
</dbReference>